<dbReference type="AlphaFoldDB" id="A0A2H3E0X1"/>
<protein>
    <submittedName>
        <fullName evidence="3">Uncharacterized protein</fullName>
    </submittedName>
</protein>
<dbReference type="Proteomes" id="UP000217790">
    <property type="component" value="Unassembled WGS sequence"/>
</dbReference>
<feature type="transmembrane region" description="Helical" evidence="2">
    <location>
        <begin position="7"/>
        <end position="31"/>
    </location>
</feature>
<dbReference type="InParanoid" id="A0A2H3E0X1"/>
<organism evidence="3 4">
    <name type="scientific">Armillaria gallica</name>
    <name type="common">Bulbous honey fungus</name>
    <name type="synonym">Armillaria bulbosa</name>
    <dbReference type="NCBI Taxonomy" id="47427"/>
    <lineage>
        <taxon>Eukaryota</taxon>
        <taxon>Fungi</taxon>
        <taxon>Dikarya</taxon>
        <taxon>Basidiomycota</taxon>
        <taxon>Agaricomycotina</taxon>
        <taxon>Agaricomycetes</taxon>
        <taxon>Agaricomycetidae</taxon>
        <taxon>Agaricales</taxon>
        <taxon>Marasmiineae</taxon>
        <taxon>Physalacriaceae</taxon>
        <taxon>Armillaria</taxon>
    </lineage>
</organism>
<sequence>MNTRRLVPVILAAFFSTTGILLILVLCLIVYDTAGIEEDEEEARAALPFHYIPNHHLIPEPSLMLLPKARTRVAILGAALAAVTTAITTTLLTLVYSREVRTFLTRLGVLPPIRHFQRYVRTEPGPRLGCPSPTEPESTPLATRNACREHHWPQSILLIDERNIRAEDEPDMGQWVREAIATLLQPMDDPPFRDLHPGFELPNAPAELNPVPSYEVRDPRELPRACPRPLQLGEHNSVPFPMTTEPQMEHPFIFSFGARLPQDTDSDSSDEPGPSQ</sequence>
<evidence type="ECO:0000256" key="1">
    <source>
        <dbReference type="SAM" id="MobiDB-lite"/>
    </source>
</evidence>
<dbReference type="EMBL" id="KZ293647">
    <property type="protein sequence ID" value="PBK99794.1"/>
    <property type="molecule type" value="Genomic_DNA"/>
</dbReference>
<gene>
    <name evidence="3" type="ORF">ARMGADRAFT_1074643</name>
</gene>
<keyword evidence="2" id="KW-1133">Transmembrane helix</keyword>
<accession>A0A2H3E0X1</accession>
<feature type="region of interest" description="Disordered" evidence="1">
    <location>
        <begin position="257"/>
        <end position="276"/>
    </location>
</feature>
<keyword evidence="2" id="KW-0812">Transmembrane</keyword>
<evidence type="ECO:0000313" key="3">
    <source>
        <dbReference type="EMBL" id="PBK99794.1"/>
    </source>
</evidence>
<keyword evidence="4" id="KW-1185">Reference proteome</keyword>
<evidence type="ECO:0000313" key="4">
    <source>
        <dbReference type="Proteomes" id="UP000217790"/>
    </source>
</evidence>
<name>A0A2H3E0X1_ARMGA</name>
<keyword evidence="2" id="KW-0472">Membrane</keyword>
<feature type="transmembrane region" description="Helical" evidence="2">
    <location>
        <begin position="73"/>
        <end position="96"/>
    </location>
</feature>
<reference evidence="4" key="1">
    <citation type="journal article" date="2017" name="Nat. Ecol. Evol.">
        <title>Genome expansion and lineage-specific genetic innovations in the forest pathogenic fungi Armillaria.</title>
        <authorList>
            <person name="Sipos G."/>
            <person name="Prasanna A.N."/>
            <person name="Walter M.C."/>
            <person name="O'Connor E."/>
            <person name="Balint B."/>
            <person name="Krizsan K."/>
            <person name="Kiss B."/>
            <person name="Hess J."/>
            <person name="Varga T."/>
            <person name="Slot J."/>
            <person name="Riley R."/>
            <person name="Boka B."/>
            <person name="Rigling D."/>
            <person name="Barry K."/>
            <person name="Lee J."/>
            <person name="Mihaltcheva S."/>
            <person name="LaButti K."/>
            <person name="Lipzen A."/>
            <person name="Waldron R."/>
            <person name="Moloney N.M."/>
            <person name="Sperisen C."/>
            <person name="Kredics L."/>
            <person name="Vagvoelgyi C."/>
            <person name="Patrignani A."/>
            <person name="Fitzpatrick D."/>
            <person name="Nagy I."/>
            <person name="Doyle S."/>
            <person name="Anderson J.B."/>
            <person name="Grigoriev I.V."/>
            <person name="Gueldener U."/>
            <person name="Muensterkoetter M."/>
            <person name="Nagy L.G."/>
        </authorList>
    </citation>
    <scope>NUCLEOTIDE SEQUENCE [LARGE SCALE GENOMIC DNA]</scope>
    <source>
        <strain evidence="4">Ar21-2</strain>
    </source>
</reference>
<proteinExistence type="predicted"/>
<evidence type="ECO:0000256" key="2">
    <source>
        <dbReference type="SAM" id="Phobius"/>
    </source>
</evidence>